<dbReference type="InterPro" id="IPR001387">
    <property type="entry name" value="Cro/C1-type_HTH"/>
</dbReference>
<dbReference type="Gene3D" id="1.10.260.40">
    <property type="entry name" value="lambda repressor-like DNA-binding domains"/>
    <property type="match status" value="1"/>
</dbReference>
<evidence type="ECO:0000313" key="2">
    <source>
        <dbReference type="EMBL" id="MBC5994024.1"/>
    </source>
</evidence>
<dbReference type="SUPFAM" id="SSF47413">
    <property type="entry name" value="lambda repressor-like DNA-binding domains"/>
    <property type="match status" value="1"/>
</dbReference>
<feature type="domain" description="HTH cro/C1-type" evidence="1">
    <location>
        <begin position="105"/>
        <end position="159"/>
    </location>
</feature>
<dbReference type="EMBL" id="JACRVF010000004">
    <property type="protein sequence ID" value="MBC5994024.1"/>
    <property type="molecule type" value="Genomic_DNA"/>
</dbReference>
<accession>A0A923N8A1</accession>
<organism evidence="2 3">
    <name type="scientific">Pontibacter cellulosilyticus</name>
    <dbReference type="NCBI Taxonomy" id="1720253"/>
    <lineage>
        <taxon>Bacteria</taxon>
        <taxon>Pseudomonadati</taxon>
        <taxon>Bacteroidota</taxon>
        <taxon>Cytophagia</taxon>
        <taxon>Cytophagales</taxon>
        <taxon>Hymenobacteraceae</taxon>
        <taxon>Pontibacter</taxon>
    </lineage>
</organism>
<proteinExistence type="predicted"/>
<comment type="caution">
    <text evidence="2">The sequence shown here is derived from an EMBL/GenBank/DDBJ whole genome shotgun (WGS) entry which is preliminary data.</text>
</comment>
<dbReference type="CDD" id="cd00093">
    <property type="entry name" value="HTH_XRE"/>
    <property type="match status" value="1"/>
</dbReference>
<gene>
    <name evidence="2" type="ORF">H8S84_14340</name>
</gene>
<dbReference type="RefSeq" id="WP_187068046.1">
    <property type="nucleotide sequence ID" value="NZ_JACRVF010000004.1"/>
</dbReference>
<sequence>MKLGELKSIRNEGEYEKALALLRILRGAESGSKEYAYRSKLKRLVMDYESTHHPFGEEGFEEWAQQMQEGQAAEHKAAEIEKAEMDAARFIDNWRRFIEARKTIVKRKIKEKHTTQGRLAEMLHLRKAHLSNILNGRRTLNANVVVLMSHYLEIPYEKLLPPVEVAQGAIMAD</sequence>
<keyword evidence="3" id="KW-1185">Reference proteome</keyword>
<dbReference type="SMART" id="SM00530">
    <property type="entry name" value="HTH_XRE"/>
    <property type="match status" value="1"/>
</dbReference>
<dbReference type="Proteomes" id="UP000603640">
    <property type="component" value="Unassembled WGS sequence"/>
</dbReference>
<dbReference type="AlphaFoldDB" id="A0A923N8A1"/>
<dbReference type="GO" id="GO:0003677">
    <property type="term" value="F:DNA binding"/>
    <property type="evidence" value="ECO:0007669"/>
    <property type="project" value="InterPro"/>
</dbReference>
<dbReference type="PROSITE" id="PS50943">
    <property type="entry name" value="HTH_CROC1"/>
    <property type="match status" value="1"/>
</dbReference>
<dbReference type="InterPro" id="IPR010982">
    <property type="entry name" value="Lambda_DNA-bd_dom_sf"/>
</dbReference>
<reference evidence="2" key="1">
    <citation type="submission" date="2020-08" db="EMBL/GenBank/DDBJ databases">
        <title>Pontibacter sp. SD6 16S ribosomal RNA gene Genome sequencing and assembly.</title>
        <authorList>
            <person name="Kang M."/>
        </authorList>
    </citation>
    <scope>NUCLEOTIDE SEQUENCE</scope>
    <source>
        <strain evidence="2">SD6</strain>
    </source>
</reference>
<evidence type="ECO:0000313" key="3">
    <source>
        <dbReference type="Proteomes" id="UP000603640"/>
    </source>
</evidence>
<name>A0A923N8A1_9BACT</name>
<evidence type="ECO:0000259" key="1">
    <source>
        <dbReference type="PROSITE" id="PS50943"/>
    </source>
</evidence>
<protein>
    <submittedName>
        <fullName evidence="2">Helix-turn-helix transcriptional regulator</fullName>
    </submittedName>
</protein>
<dbReference type="Pfam" id="PF01381">
    <property type="entry name" value="HTH_3"/>
    <property type="match status" value="1"/>
</dbReference>